<feature type="signal peptide" evidence="1">
    <location>
        <begin position="1"/>
        <end position="29"/>
    </location>
</feature>
<keyword evidence="1" id="KW-0732">Signal</keyword>
<accession>A0A1X1RD75</accession>
<evidence type="ECO:0000256" key="1">
    <source>
        <dbReference type="SAM" id="SignalP"/>
    </source>
</evidence>
<dbReference type="RefSeq" id="WP_085179505.1">
    <property type="nucleotide sequence ID" value="NZ_JACKSV010000127.1"/>
</dbReference>
<organism evidence="2 3">
    <name type="scientific">Mycobacterium bohemicum</name>
    <dbReference type="NCBI Taxonomy" id="56425"/>
    <lineage>
        <taxon>Bacteria</taxon>
        <taxon>Bacillati</taxon>
        <taxon>Actinomycetota</taxon>
        <taxon>Actinomycetes</taxon>
        <taxon>Mycobacteriales</taxon>
        <taxon>Mycobacteriaceae</taxon>
        <taxon>Mycobacterium</taxon>
    </lineage>
</organism>
<name>A0A1X1RD75_MYCBE</name>
<dbReference type="Proteomes" id="UP000193990">
    <property type="component" value="Unassembled WGS sequence"/>
</dbReference>
<proteinExistence type="predicted"/>
<feature type="chain" id="PRO_5012484984" description="Secreted protein" evidence="1">
    <location>
        <begin position="30"/>
        <end position="80"/>
    </location>
</feature>
<sequence length="80" mass="8109">MGARRFVAAAMLTLAAPVAVVLGAGPAHADGDLGAPCSQEGAKLWGDPGPIYCQRNAGGQLQWVPIPVSAICVAFCVNHP</sequence>
<comment type="caution">
    <text evidence="2">The sequence shown here is derived from an EMBL/GenBank/DDBJ whole genome shotgun (WGS) entry which is preliminary data.</text>
</comment>
<keyword evidence="3" id="KW-1185">Reference proteome</keyword>
<evidence type="ECO:0008006" key="4">
    <source>
        <dbReference type="Google" id="ProtNLM"/>
    </source>
</evidence>
<evidence type="ECO:0000313" key="2">
    <source>
        <dbReference type="EMBL" id="ORV03079.1"/>
    </source>
</evidence>
<dbReference type="STRING" id="56425.AWB93_03970"/>
<reference evidence="2 3" key="1">
    <citation type="submission" date="2016-01" db="EMBL/GenBank/DDBJ databases">
        <title>The new phylogeny of the genus Mycobacterium.</title>
        <authorList>
            <person name="Tarcisio F."/>
            <person name="Conor M."/>
            <person name="Antonella G."/>
            <person name="Elisabetta G."/>
            <person name="Giulia F.S."/>
            <person name="Sara T."/>
            <person name="Anna F."/>
            <person name="Clotilde B."/>
            <person name="Roberto B."/>
            <person name="Veronica D.S."/>
            <person name="Fabio R."/>
            <person name="Monica P."/>
            <person name="Olivier J."/>
            <person name="Enrico T."/>
            <person name="Nicola S."/>
        </authorList>
    </citation>
    <scope>NUCLEOTIDE SEQUENCE [LARGE SCALE GENOMIC DNA]</scope>
    <source>
        <strain evidence="2 3">DSM 44277</strain>
    </source>
</reference>
<evidence type="ECO:0000313" key="3">
    <source>
        <dbReference type="Proteomes" id="UP000193990"/>
    </source>
</evidence>
<dbReference type="AlphaFoldDB" id="A0A1X1RD75"/>
<protein>
    <recommendedName>
        <fullName evidence="4">Secreted protein</fullName>
    </recommendedName>
</protein>
<dbReference type="EMBL" id="LQOK01000013">
    <property type="protein sequence ID" value="ORV03079.1"/>
    <property type="molecule type" value="Genomic_DNA"/>
</dbReference>
<gene>
    <name evidence="2" type="ORF">AWB93_03970</name>
</gene>